<feature type="domain" description="Major facilitator superfamily (MFS) profile" evidence="8">
    <location>
        <begin position="165"/>
        <end position="637"/>
    </location>
</feature>
<comment type="similarity">
    <text evidence="2">Belongs to the major facilitator superfamily. Sugar transporter (TC 2.A.1.1) family.</text>
</comment>
<protein>
    <recommendedName>
        <fullName evidence="8">Major facilitator superfamily (MFS) profile domain-containing protein</fullName>
    </recommendedName>
</protein>
<dbReference type="GO" id="GO:0016020">
    <property type="term" value="C:membrane"/>
    <property type="evidence" value="ECO:0007669"/>
    <property type="project" value="UniProtKB-SubCell"/>
</dbReference>
<comment type="caution">
    <text evidence="9">The sequence shown here is derived from an EMBL/GenBank/DDBJ whole genome shotgun (WGS) entry which is preliminary data.</text>
</comment>
<evidence type="ECO:0000313" key="10">
    <source>
        <dbReference type="Proteomes" id="UP000245956"/>
    </source>
</evidence>
<feature type="transmembrane region" description="Helical" evidence="7">
    <location>
        <begin position="583"/>
        <end position="603"/>
    </location>
</feature>
<keyword evidence="5 7" id="KW-1133">Transmembrane helix</keyword>
<dbReference type="PROSITE" id="PS50850">
    <property type="entry name" value="MFS"/>
    <property type="match status" value="1"/>
</dbReference>
<dbReference type="NCBIfam" id="TIGR00879">
    <property type="entry name" value="SP"/>
    <property type="match status" value="1"/>
</dbReference>
<dbReference type="PANTHER" id="PTHR48022:SF5">
    <property type="entry name" value="ALPHA-GLUCOSIDES PERMEASE MPH2-RELATED"/>
    <property type="match status" value="1"/>
</dbReference>
<evidence type="ECO:0000256" key="1">
    <source>
        <dbReference type="ARBA" id="ARBA00004141"/>
    </source>
</evidence>
<dbReference type="GO" id="GO:0005351">
    <property type="term" value="F:carbohydrate:proton symporter activity"/>
    <property type="evidence" value="ECO:0007669"/>
    <property type="project" value="TreeGrafter"/>
</dbReference>
<dbReference type="AlphaFoldDB" id="A0A2U3EB17"/>
<evidence type="ECO:0000256" key="4">
    <source>
        <dbReference type="ARBA" id="ARBA00022692"/>
    </source>
</evidence>
<dbReference type="Pfam" id="PF00083">
    <property type="entry name" value="Sugar_tr"/>
    <property type="match status" value="1"/>
</dbReference>
<evidence type="ECO:0000313" key="9">
    <source>
        <dbReference type="EMBL" id="PWI71698.1"/>
    </source>
</evidence>
<dbReference type="Proteomes" id="UP000245956">
    <property type="component" value="Unassembled WGS sequence"/>
</dbReference>
<name>A0A2U3EB17_PURLI</name>
<dbReference type="SUPFAM" id="SSF103473">
    <property type="entry name" value="MFS general substrate transporter"/>
    <property type="match status" value="1"/>
</dbReference>
<evidence type="ECO:0000259" key="8">
    <source>
        <dbReference type="PROSITE" id="PS50850"/>
    </source>
</evidence>
<evidence type="ECO:0000256" key="3">
    <source>
        <dbReference type="ARBA" id="ARBA00022448"/>
    </source>
</evidence>
<dbReference type="InterPro" id="IPR050360">
    <property type="entry name" value="MFS_Sugar_Transporters"/>
</dbReference>
<feature type="transmembrane region" description="Helical" evidence="7">
    <location>
        <begin position="486"/>
        <end position="506"/>
    </location>
</feature>
<feature type="transmembrane region" description="Helical" evidence="7">
    <location>
        <begin position="541"/>
        <end position="563"/>
    </location>
</feature>
<dbReference type="FunFam" id="1.20.1250.20:FF:000078">
    <property type="entry name" value="MFS maltose transporter, putative"/>
    <property type="match status" value="1"/>
</dbReference>
<evidence type="ECO:0000256" key="5">
    <source>
        <dbReference type="ARBA" id="ARBA00022989"/>
    </source>
</evidence>
<accession>A0A2U3EB17</accession>
<dbReference type="InterPro" id="IPR020846">
    <property type="entry name" value="MFS_dom"/>
</dbReference>
<feature type="transmembrane region" description="Helical" evidence="7">
    <location>
        <begin position="361"/>
        <end position="378"/>
    </location>
</feature>
<sequence>MFMSDRDDLIHSNARVGMSKSPNETREASRLDTLALNGVAEANQVAQTKRWATSRWVHQPSAAPTAKIAPSRFAFRENGENVAEVSQLRQYKPIHPSFQILRRQCLKPVLSAVMGQPTEHEAHELPTRDMADEIDRLADAADANAQEHELTFWEALRLYPKGVLWSIVMSTGVVMEGYDAKLVGALYAQPAFQKAFGTHVKGNSYQISAPWQTGLSNGSAAGQLIGLLLAGYLSERFGFRKTMMGGLATIVAFIFMTFFAPNIVVLAVGQTLFGALALGFSLYMYLLHPRILTRVWASLGVPLGLFQTVPVVYALEISPLCLRPYLTNYVNSCYVIGQILATGILRGVLDIENEWAYRIPFAVQWVWPIILIPLLFFAPESPWWLVRKGRLEEAKKVLQRLTSPQNTNFDIDKNVTMMVATTEHERTVNEETSYQACFQSTNLKRTLIVIGIYCVQTLNGNPLRGYSTYFFQQAGLPTTQAFNLGVIGYCVALIGGIVSWMMLPFFGRRTMYFWSLVLMLLIMVLVGGIGVAQSHSANSSYAWAIGSLIVISSFLYNCSIGPLTNTLCGELPSTLLRSKSIVLARWTYIVTHIVACVLTPYQLNPTAWNWGAKTGFFWAGGCLISVVFAFFYVPEPRDRTPAELDILFETNVPPRHFAKTRVDLSTTLFERDVKTA</sequence>
<dbReference type="EMBL" id="LCWV01000007">
    <property type="protein sequence ID" value="PWI71698.1"/>
    <property type="molecule type" value="Genomic_DNA"/>
</dbReference>
<dbReference type="PANTHER" id="PTHR48022">
    <property type="entry name" value="PLASTIDIC GLUCOSE TRANSPORTER 4"/>
    <property type="match status" value="1"/>
</dbReference>
<dbReference type="InterPro" id="IPR005828">
    <property type="entry name" value="MFS_sugar_transport-like"/>
</dbReference>
<comment type="subcellular location">
    <subcellularLocation>
        <location evidence="1">Membrane</location>
        <topology evidence="1">Multi-pass membrane protein</topology>
    </subcellularLocation>
</comment>
<dbReference type="InterPro" id="IPR036259">
    <property type="entry name" value="MFS_trans_sf"/>
</dbReference>
<keyword evidence="3" id="KW-0813">Transport</keyword>
<reference evidence="9 10" key="1">
    <citation type="journal article" date="2016" name="Front. Microbiol.">
        <title>Genome and transcriptome sequences reveal the specific parasitism of the nematophagous Purpureocillium lilacinum 36-1.</title>
        <authorList>
            <person name="Xie J."/>
            <person name="Li S."/>
            <person name="Mo C."/>
            <person name="Xiao X."/>
            <person name="Peng D."/>
            <person name="Wang G."/>
            <person name="Xiao Y."/>
        </authorList>
    </citation>
    <scope>NUCLEOTIDE SEQUENCE [LARGE SCALE GENOMIC DNA]</scope>
    <source>
        <strain evidence="9 10">36-1</strain>
    </source>
</reference>
<feature type="transmembrane region" description="Helical" evidence="7">
    <location>
        <begin position="513"/>
        <end position="535"/>
    </location>
</feature>
<gene>
    <name evidence="9" type="ORF">PCL_11792</name>
</gene>
<proteinExistence type="inferred from homology"/>
<feature type="transmembrane region" description="Helical" evidence="7">
    <location>
        <begin position="615"/>
        <end position="633"/>
    </location>
</feature>
<keyword evidence="6 7" id="KW-0472">Membrane</keyword>
<feature type="transmembrane region" description="Helical" evidence="7">
    <location>
        <begin position="299"/>
        <end position="317"/>
    </location>
</feature>
<evidence type="ECO:0000256" key="2">
    <source>
        <dbReference type="ARBA" id="ARBA00010992"/>
    </source>
</evidence>
<feature type="transmembrane region" description="Helical" evidence="7">
    <location>
        <begin position="329"/>
        <end position="349"/>
    </location>
</feature>
<evidence type="ECO:0000256" key="7">
    <source>
        <dbReference type="SAM" id="Phobius"/>
    </source>
</evidence>
<feature type="transmembrane region" description="Helical" evidence="7">
    <location>
        <begin position="266"/>
        <end position="287"/>
    </location>
</feature>
<organism evidence="9 10">
    <name type="scientific">Purpureocillium lilacinum</name>
    <name type="common">Paecilomyces lilacinus</name>
    <dbReference type="NCBI Taxonomy" id="33203"/>
    <lineage>
        <taxon>Eukaryota</taxon>
        <taxon>Fungi</taxon>
        <taxon>Dikarya</taxon>
        <taxon>Ascomycota</taxon>
        <taxon>Pezizomycotina</taxon>
        <taxon>Sordariomycetes</taxon>
        <taxon>Hypocreomycetidae</taxon>
        <taxon>Hypocreales</taxon>
        <taxon>Ophiocordycipitaceae</taxon>
        <taxon>Purpureocillium</taxon>
    </lineage>
</organism>
<keyword evidence="4 7" id="KW-0812">Transmembrane</keyword>
<dbReference type="InterPro" id="IPR003663">
    <property type="entry name" value="Sugar/inositol_transpt"/>
</dbReference>
<feature type="transmembrane region" description="Helical" evidence="7">
    <location>
        <begin position="242"/>
        <end position="260"/>
    </location>
</feature>
<dbReference type="Gene3D" id="1.20.1250.20">
    <property type="entry name" value="MFS general substrate transporter like domains"/>
    <property type="match status" value="1"/>
</dbReference>
<evidence type="ECO:0000256" key="6">
    <source>
        <dbReference type="ARBA" id="ARBA00023136"/>
    </source>
</evidence>